<accession>A0A830D513</accession>
<evidence type="ECO:0000313" key="3">
    <source>
        <dbReference type="EMBL" id="GFQ07171.1"/>
    </source>
</evidence>
<reference evidence="3" key="1">
    <citation type="submission" date="2020-07" db="EMBL/GenBank/DDBJ databases">
        <title>Ethylene signaling mediates host invasion by parasitic plants.</title>
        <authorList>
            <person name="Yoshida S."/>
        </authorList>
    </citation>
    <scope>NUCLEOTIDE SEQUENCE</scope>
    <source>
        <strain evidence="3">Okayama</strain>
    </source>
</reference>
<dbReference type="Pfam" id="PF02458">
    <property type="entry name" value="Transferase"/>
    <property type="match status" value="1"/>
</dbReference>
<evidence type="ECO:0000256" key="2">
    <source>
        <dbReference type="ARBA" id="ARBA00023315"/>
    </source>
</evidence>
<keyword evidence="1 3" id="KW-0808">Transferase</keyword>
<keyword evidence="4" id="KW-1185">Reference proteome</keyword>
<organism evidence="3 4">
    <name type="scientific">Phtheirospermum japonicum</name>
    <dbReference type="NCBI Taxonomy" id="374723"/>
    <lineage>
        <taxon>Eukaryota</taxon>
        <taxon>Viridiplantae</taxon>
        <taxon>Streptophyta</taxon>
        <taxon>Embryophyta</taxon>
        <taxon>Tracheophyta</taxon>
        <taxon>Spermatophyta</taxon>
        <taxon>Magnoliopsida</taxon>
        <taxon>eudicotyledons</taxon>
        <taxon>Gunneridae</taxon>
        <taxon>Pentapetalae</taxon>
        <taxon>asterids</taxon>
        <taxon>lamiids</taxon>
        <taxon>Lamiales</taxon>
        <taxon>Orobanchaceae</taxon>
        <taxon>Orobanchaceae incertae sedis</taxon>
        <taxon>Phtheirospermum</taxon>
    </lineage>
</organism>
<dbReference type="AlphaFoldDB" id="A0A830D513"/>
<gene>
    <name evidence="3" type="ORF">PHJA_002861200</name>
</gene>
<dbReference type="Proteomes" id="UP000653305">
    <property type="component" value="Unassembled WGS sequence"/>
</dbReference>
<dbReference type="EMBL" id="BMAC01001416">
    <property type="protein sequence ID" value="GFQ07171.1"/>
    <property type="molecule type" value="Genomic_DNA"/>
</dbReference>
<keyword evidence="2 3" id="KW-0012">Acyltransferase</keyword>
<protein>
    <submittedName>
        <fullName evidence="3">Anthocyanin 5-aromatic acyltransferase</fullName>
    </submittedName>
</protein>
<dbReference type="GO" id="GO:0016747">
    <property type="term" value="F:acyltransferase activity, transferring groups other than amino-acyl groups"/>
    <property type="evidence" value="ECO:0007669"/>
    <property type="project" value="UniProtKB-ARBA"/>
</dbReference>
<sequence length="466" mass="51345">MATKIVEQCQIAPSSGAPTEQLLKLLPMDMVFLGAPCDIKCLLFYKFNCSESHFMDTIVPNLKNSLSLTLKHFPPMAGKIVIDSNSGLPVSHYIAGRDSLSLTIAVSYTDFVNLTGYRPREAAQFHGFAPDLNDTFTPTSKPSVLAIQLTLFPNQGVCIGITFNHAIGDAATLALFMKTWASIIESNGDDSHLGEECLPFYNRDLVRDGYRHAMECWRDITTRPPHSISFSDKPMFQATFVLSEPEIQKLKNLVIAANSKKRETIRASSFLVACAHLWTCLAKSAAAAGEEVGNDEPDYFCFPVDCRGRLNPPLPDNYFGNCVAYVTSESTYGKLRGKEGFIAAAEVISAAIQKTIGNGRETIDGSPKFYLDFIERLGVMVGKRMHFVAGSPGLDFYGADFGWGRAIKFEGLHGDNNFGMVYLSNSREYRGGVEIGVSMPRLNMDAFATSFNQDLAEATEKLWCKM</sequence>
<dbReference type="InterPro" id="IPR051504">
    <property type="entry name" value="Plant_metabolite_acyltrans"/>
</dbReference>
<dbReference type="PANTHER" id="PTHR31625">
    <property type="match status" value="1"/>
</dbReference>
<name>A0A830D513_9LAMI</name>
<dbReference type="InterPro" id="IPR023213">
    <property type="entry name" value="CAT-like_dom_sf"/>
</dbReference>
<evidence type="ECO:0000256" key="1">
    <source>
        <dbReference type="ARBA" id="ARBA00022679"/>
    </source>
</evidence>
<dbReference type="Gene3D" id="3.30.559.10">
    <property type="entry name" value="Chloramphenicol acetyltransferase-like domain"/>
    <property type="match status" value="2"/>
</dbReference>
<evidence type="ECO:0000313" key="4">
    <source>
        <dbReference type="Proteomes" id="UP000653305"/>
    </source>
</evidence>
<dbReference type="OrthoDB" id="909477at2759"/>
<proteinExistence type="predicted"/>
<comment type="caution">
    <text evidence="3">The sequence shown here is derived from an EMBL/GenBank/DDBJ whole genome shotgun (WGS) entry which is preliminary data.</text>
</comment>